<reference evidence="1" key="1">
    <citation type="journal article" date="2020" name="Fungal Divers.">
        <title>Resolving the Mortierellaceae phylogeny through synthesis of multi-gene phylogenetics and phylogenomics.</title>
        <authorList>
            <person name="Vandepol N."/>
            <person name="Liber J."/>
            <person name="Desiro A."/>
            <person name="Na H."/>
            <person name="Kennedy M."/>
            <person name="Barry K."/>
            <person name="Grigoriev I.V."/>
            <person name="Miller A.N."/>
            <person name="O'Donnell K."/>
            <person name="Stajich J.E."/>
            <person name="Bonito G."/>
        </authorList>
    </citation>
    <scope>NUCLEOTIDE SEQUENCE</scope>
    <source>
        <strain evidence="1">BC1065</strain>
    </source>
</reference>
<evidence type="ECO:0000313" key="2">
    <source>
        <dbReference type="Proteomes" id="UP000807716"/>
    </source>
</evidence>
<dbReference type="EMBL" id="JAAAJB010001420">
    <property type="protein sequence ID" value="KAG0248002.1"/>
    <property type="molecule type" value="Genomic_DNA"/>
</dbReference>
<keyword evidence="2" id="KW-1185">Reference proteome</keyword>
<protein>
    <submittedName>
        <fullName evidence="1">Uncharacterized protein</fullName>
    </submittedName>
</protein>
<evidence type="ECO:0000313" key="1">
    <source>
        <dbReference type="EMBL" id="KAG0248002.1"/>
    </source>
</evidence>
<dbReference type="Proteomes" id="UP000807716">
    <property type="component" value="Unassembled WGS sequence"/>
</dbReference>
<dbReference type="AlphaFoldDB" id="A0A9P6PIM0"/>
<sequence length="124" mass="14325">IMLLLSAYLEAKKMHVMLPTLKTMKERRPDLYADDYCRACADIGALREKNDWYMKKAAAAMAGRDFHDPEPTFKTKEIDTVIHWLSDEVHDPRPPDPTALHRKTTEHDFYHGLVPDNLMGTLKT</sequence>
<organism evidence="1 2">
    <name type="scientific">Actinomortierella ambigua</name>
    <dbReference type="NCBI Taxonomy" id="1343610"/>
    <lineage>
        <taxon>Eukaryota</taxon>
        <taxon>Fungi</taxon>
        <taxon>Fungi incertae sedis</taxon>
        <taxon>Mucoromycota</taxon>
        <taxon>Mortierellomycotina</taxon>
        <taxon>Mortierellomycetes</taxon>
        <taxon>Mortierellales</taxon>
        <taxon>Mortierellaceae</taxon>
        <taxon>Actinomortierella</taxon>
    </lineage>
</organism>
<feature type="non-terminal residue" evidence="1">
    <location>
        <position position="124"/>
    </location>
</feature>
<dbReference type="OrthoDB" id="10633350at2759"/>
<proteinExistence type="predicted"/>
<name>A0A9P6PIM0_9FUNG</name>
<gene>
    <name evidence="1" type="ORF">DFQ27_001311</name>
</gene>
<comment type="caution">
    <text evidence="1">The sequence shown here is derived from an EMBL/GenBank/DDBJ whole genome shotgun (WGS) entry which is preliminary data.</text>
</comment>
<accession>A0A9P6PIM0</accession>